<dbReference type="InterPro" id="IPR051678">
    <property type="entry name" value="AGP_Transferase"/>
</dbReference>
<dbReference type="PANTHER" id="PTHR21310">
    <property type="entry name" value="AMINOGLYCOSIDE PHOSPHOTRANSFERASE-RELATED-RELATED"/>
    <property type="match status" value="1"/>
</dbReference>
<dbReference type="EMBL" id="BOMB01000007">
    <property type="protein sequence ID" value="GID10408.1"/>
    <property type="molecule type" value="Genomic_DNA"/>
</dbReference>
<dbReference type="Gene3D" id="3.30.200.20">
    <property type="entry name" value="Phosphorylase Kinase, domain 1"/>
    <property type="match status" value="1"/>
</dbReference>
<evidence type="ECO:0000259" key="1">
    <source>
        <dbReference type="Pfam" id="PF01636"/>
    </source>
</evidence>
<sequence length="301" mass="31312">MTGPFTAAELSALSATLGRDITGTRPLTGGYRNVTVLAETAGPDRYVLRRCTDAAVCAVEAALADRLRATAVPVPELVFADPAGALLGTPLLVSRFAPGTPGDRVPAADAPGLARAMGETLAAIGAAVPFEEPGLLGPDLVPTGGPLATDLVAYADRTLAASHASTAFDGTELAALRALVAREAPLVESVAADAGLVHGDYNPKNVLAEPYRGGWRLTAVLDWEFALSGTPLFDVGNALRFAAPAVATAFTTGYVDAGGVLPADWRPVSRALDLFALLDFLTRPPDHRYFRKSVSLLRDRL</sequence>
<keyword evidence="3" id="KW-1185">Reference proteome</keyword>
<comment type="caution">
    <text evidence="2">The sequence shown here is derived from an EMBL/GenBank/DDBJ whole genome shotgun (WGS) entry which is preliminary data.</text>
</comment>
<protein>
    <recommendedName>
        <fullName evidence="1">Aminoglycoside phosphotransferase domain-containing protein</fullName>
    </recommendedName>
</protein>
<feature type="domain" description="Aminoglycoside phosphotransferase" evidence="1">
    <location>
        <begin position="25"/>
        <end position="267"/>
    </location>
</feature>
<dbReference type="RefSeq" id="WP_203655638.1">
    <property type="nucleotide sequence ID" value="NZ_BAAAZM010000003.1"/>
</dbReference>
<dbReference type="Proteomes" id="UP000612808">
    <property type="component" value="Unassembled WGS sequence"/>
</dbReference>
<reference evidence="2" key="1">
    <citation type="submission" date="2021-01" db="EMBL/GenBank/DDBJ databases">
        <title>Whole genome shotgun sequence of Actinocatenispora rupis NBRC 107355.</title>
        <authorList>
            <person name="Komaki H."/>
            <person name="Tamura T."/>
        </authorList>
    </citation>
    <scope>NUCLEOTIDE SEQUENCE</scope>
    <source>
        <strain evidence="2">NBRC 107355</strain>
    </source>
</reference>
<dbReference type="SUPFAM" id="SSF56112">
    <property type="entry name" value="Protein kinase-like (PK-like)"/>
    <property type="match status" value="1"/>
</dbReference>
<gene>
    <name evidence="2" type="ORF">Aru02nite_12970</name>
</gene>
<evidence type="ECO:0000313" key="2">
    <source>
        <dbReference type="EMBL" id="GID10408.1"/>
    </source>
</evidence>
<dbReference type="InterPro" id="IPR041726">
    <property type="entry name" value="ACAD10_11_N"/>
</dbReference>
<dbReference type="Pfam" id="PF01636">
    <property type="entry name" value="APH"/>
    <property type="match status" value="1"/>
</dbReference>
<evidence type="ECO:0000313" key="3">
    <source>
        <dbReference type="Proteomes" id="UP000612808"/>
    </source>
</evidence>
<proteinExistence type="predicted"/>
<dbReference type="PANTHER" id="PTHR21310:SF15">
    <property type="entry name" value="AMINOGLYCOSIDE PHOSPHOTRANSFERASE DOMAIN-CONTAINING PROTEIN"/>
    <property type="match status" value="1"/>
</dbReference>
<dbReference type="Gene3D" id="3.90.1200.10">
    <property type="match status" value="1"/>
</dbReference>
<organism evidence="2 3">
    <name type="scientific">Actinocatenispora rupis</name>
    <dbReference type="NCBI Taxonomy" id="519421"/>
    <lineage>
        <taxon>Bacteria</taxon>
        <taxon>Bacillati</taxon>
        <taxon>Actinomycetota</taxon>
        <taxon>Actinomycetes</taxon>
        <taxon>Micromonosporales</taxon>
        <taxon>Micromonosporaceae</taxon>
        <taxon>Actinocatenispora</taxon>
    </lineage>
</organism>
<dbReference type="InterPro" id="IPR011009">
    <property type="entry name" value="Kinase-like_dom_sf"/>
</dbReference>
<dbReference type="AlphaFoldDB" id="A0A8J3J6P9"/>
<name>A0A8J3J6P9_9ACTN</name>
<dbReference type="InterPro" id="IPR002575">
    <property type="entry name" value="Aminoglycoside_PTrfase"/>
</dbReference>
<accession>A0A8J3J6P9</accession>
<dbReference type="CDD" id="cd05154">
    <property type="entry name" value="ACAD10_11_N-like"/>
    <property type="match status" value="1"/>
</dbReference>